<evidence type="ECO:0000256" key="8">
    <source>
        <dbReference type="ARBA" id="ARBA00023128"/>
    </source>
</evidence>
<evidence type="ECO:0000256" key="10">
    <source>
        <dbReference type="PIRNR" id="PIRNR037707"/>
    </source>
</evidence>
<feature type="coiled-coil region" evidence="11">
    <location>
        <begin position="41"/>
        <end position="72"/>
    </location>
</feature>
<dbReference type="PRINTS" id="PR00351">
    <property type="entry name" value="OM20RECEPTOR"/>
</dbReference>
<organism evidence="12 13">
    <name type="scientific">Golovinomyces cichoracearum</name>
    <dbReference type="NCBI Taxonomy" id="62708"/>
    <lineage>
        <taxon>Eukaryota</taxon>
        <taxon>Fungi</taxon>
        <taxon>Dikarya</taxon>
        <taxon>Ascomycota</taxon>
        <taxon>Pezizomycotina</taxon>
        <taxon>Leotiomycetes</taxon>
        <taxon>Erysiphales</taxon>
        <taxon>Erysiphaceae</taxon>
        <taxon>Golovinomyces</taxon>
    </lineage>
</organism>
<dbReference type="GO" id="GO:0008320">
    <property type="term" value="F:protein transmembrane transporter activity"/>
    <property type="evidence" value="ECO:0007669"/>
    <property type="project" value="TreeGrafter"/>
</dbReference>
<dbReference type="PANTHER" id="PTHR12430:SF0">
    <property type="entry name" value="TRANSLOCASE OF OUTER MITOCHONDRIAL MEMBRANE 20"/>
    <property type="match status" value="1"/>
</dbReference>
<keyword evidence="11" id="KW-0175">Coiled coil</keyword>
<reference evidence="12 13" key="1">
    <citation type="journal article" date="2018" name="BMC Genomics">
        <title>Comparative genome analyses reveal sequence features reflecting distinct modes of host-adaptation between dicot and monocot powdery mildew.</title>
        <authorList>
            <person name="Wu Y."/>
            <person name="Ma X."/>
            <person name="Pan Z."/>
            <person name="Kale S.D."/>
            <person name="Song Y."/>
            <person name="King H."/>
            <person name="Zhang Q."/>
            <person name="Presley C."/>
            <person name="Deng X."/>
            <person name="Wei C.I."/>
            <person name="Xiao S."/>
        </authorList>
    </citation>
    <scope>NUCLEOTIDE SEQUENCE [LARGE SCALE GENOMIC DNA]</scope>
    <source>
        <strain evidence="12">UMSG1</strain>
    </source>
</reference>
<keyword evidence="5 10" id="KW-1000">Mitochondrion outer membrane</keyword>
<comment type="similarity">
    <text evidence="2 10">Belongs to the Tom20 family.</text>
</comment>
<sequence length="168" mass="18410">MVKSSTIVTASLGTIVTGLLAYAAYFDHRRRNDPEFRRQIRRNTKKQAKALKEDAESQVARQRQAIQAAVETANREGYPTDGREMEAYFLEEVARGEGLGSTGTENFASALSFFKAMKVYPSPQELISVYDKSLPKAVLDILAEMIAADPSLNVGPFGAGSNAFRGLD</sequence>
<dbReference type="GO" id="GO:0016031">
    <property type="term" value="P:tRNA import into mitochondrion"/>
    <property type="evidence" value="ECO:0007669"/>
    <property type="project" value="TreeGrafter"/>
</dbReference>
<dbReference type="PIRSF" id="PIRSF037707">
    <property type="entry name" value="MAS20_rcpt"/>
    <property type="match status" value="1"/>
</dbReference>
<dbReference type="PANTHER" id="PTHR12430">
    <property type="entry name" value="MITOCHONDRIAL IMPORT RECEPTOR SUBUNIT TOM20"/>
    <property type="match status" value="1"/>
</dbReference>
<comment type="subcellular location">
    <subcellularLocation>
        <location evidence="1">Mitochondrion outer membrane</location>
        <topology evidence="1">Single-pass membrane protein</topology>
    </subcellularLocation>
</comment>
<evidence type="ECO:0000256" key="4">
    <source>
        <dbReference type="ARBA" id="ARBA00022692"/>
    </source>
</evidence>
<dbReference type="AlphaFoldDB" id="A0A420IB50"/>
<comment type="caution">
    <text evidence="12">The sequence shown here is derived from an EMBL/GenBank/DDBJ whole genome shotgun (WGS) entry which is preliminary data.</text>
</comment>
<dbReference type="GO" id="GO:0006605">
    <property type="term" value="P:protein targeting"/>
    <property type="evidence" value="ECO:0007669"/>
    <property type="project" value="InterPro"/>
</dbReference>
<dbReference type="GO" id="GO:0006886">
    <property type="term" value="P:intracellular protein transport"/>
    <property type="evidence" value="ECO:0007669"/>
    <property type="project" value="InterPro"/>
</dbReference>
<dbReference type="InterPro" id="IPR023392">
    <property type="entry name" value="Tom20_dom_sf"/>
</dbReference>
<dbReference type="GO" id="GO:0030943">
    <property type="term" value="F:mitochondrion targeting sequence binding"/>
    <property type="evidence" value="ECO:0007669"/>
    <property type="project" value="TreeGrafter"/>
</dbReference>
<dbReference type="EMBL" id="MCBS01025045">
    <property type="protein sequence ID" value="RKF71705.1"/>
    <property type="molecule type" value="Genomic_DNA"/>
</dbReference>
<keyword evidence="6" id="KW-0653">Protein transport</keyword>
<evidence type="ECO:0000256" key="9">
    <source>
        <dbReference type="ARBA" id="ARBA00023136"/>
    </source>
</evidence>
<evidence type="ECO:0000313" key="12">
    <source>
        <dbReference type="EMBL" id="RKF71705.1"/>
    </source>
</evidence>
<dbReference type="InterPro" id="IPR002056">
    <property type="entry name" value="MAS20"/>
</dbReference>
<proteinExistence type="inferred from homology"/>
<dbReference type="Gene3D" id="1.20.960.10">
    <property type="entry name" value="Mitochondrial outer membrane translocase complex, subunit Tom20 domain"/>
    <property type="match status" value="1"/>
</dbReference>
<accession>A0A420IB50</accession>
<dbReference type="Proteomes" id="UP000285326">
    <property type="component" value="Unassembled WGS sequence"/>
</dbReference>
<evidence type="ECO:0000256" key="5">
    <source>
        <dbReference type="ARBA" id="ARBA00022787"/>
    </source>
</evidence>
<evidence type="ECO:0000256" key="7">
    <source>
        <dbReference type="ARBA" id="ARBA00022989"/>
    </source>
</evidence>
<keyword evidence="8 10" id="KW-0496">Mitochondrion</keyword>
<name>A0A420IB50_9PEZI</name>
<keyword evidence="3" id="KW-0813">Transport</keyword>
<keyword evidence="7" id="KW-1133">Transmembrane helix</keyword>
<protein>
    <submittedName>
        <fullName evidence="12">Mitochondrial import receptor subunit tom20</fullName>
    </submittedName>
</protein>
<evidence type="ECO:0000256" key="1">
    <source>
        <dbReference type="ARBA" id="ARBA00004572"/>
    </source>
</evidence>
<dbReference type="GO" id="GO:0005742">
    <property type="term" value="C:mitochondrial outer membrane translocase complex"/>
    <property type="evidence" value="ECO:0007669"/>
    <property type="project" value="UniProtKB-UniRule"/>
</dbReference>
<evidence type="ECO:0000256" key="3">
    <source>
        <dbReference type="ARBA" id="ARBA00022448"/>
    </source>
</evidence>
<dbReference type="GO" id="GO:0030150">
    <property type="term" value="P:protein import into mitochondrial matrix"/>
    <property type="evidence" value="ECO:0007669"/>
    <property type="project" value="TreeGrafter"/>
</dbReference>
<keyword evidence="12" id="KW-0675">Receptor</keyword>
<evidence type="ECO:0000256" key="2">
    <source>
        <dbReference type="ARBA" id="ARBA00005792"/>
    </source>
</evidence>
<dbReference type="Pfam" id="PF02064">
    <property type="entry name" value="MAS20"/>
    <property type="match status" value="1"/>
</dbReference>
<dbReference type="SUPFAM" id="SSF47157">
    <property type="entry name" value="Mitochondrial import receptor subunit Tom20"/>
    <property type="match status" value="1"/>
</dbReference>
<keyword evidence="9 10" id="KW-0472">Membrane</keyword>
<evidence type="ECO:0000313" key="13">
    <source>
        <dbReference type="Proteomes" id="UP000285326"/>
    </source>
</evidence>
<keyword evidence="4" id="KW-0812">Transmembrane</keyword>
<evidence type="ECO:0000256" key="6">
    <source>
        <dbReference type="ARBA" id="ARBA00022927"/>
    </source>
</evidence>
<gene>
    <name evidence="12" type="ORF">GcM1_250128</name>
</gene>
<evidence type="ECO:0000256" key="11">
    <source>
        <dbReference type="SAM" id="Coils"/>
    </source>
</evidence>